<gene>
    <name evidence="2" type="ordered locus">KSE_58640</name>
</gene>
<sequence length="109" mass="12429">MRWNPGRRGPVARHLREEKTDCPSGFRPRRWRRPWPVPPGEREGDVRDYLAAVLDMVGPGRPDRPESVEWGGLEGLLGIELPADFKEIAETYAPVTLNHHLTLTRPGTR</sequence>
<evidence type="ECO:0000313" key="3">
    <source>
        <dbReference type="Proteomes" id="UP000007076"/>
    </source>
</evidence>
<dbReference type="HOGENOM" id="CLU_2180337_0_0_11"/>
<dbReference type="KEGG" id="ksk:KSE_58640"/>
<dbReference type="Proteomes" id="UP000007076">
    <property type="component" value="Chromosome"/>
</dbReference>
<evidence type="ECO:0000256" key="1">
    <source>
        <dbReference type="SAM" id="MobiDB-lite"/>
    </source>
</evidence>
<reference evidence="2 3" key="1">
    <citation type="journal article" date="2010" name="DNA Res.">
        <title>Genome sequence of Kitasatospora setae NBRC 14216T: an evolutionary snapshot of the family Streptomycetaceae.</title>
        <authorList>
            <person name="Ichikawa N."/>
            <person name="Oguchi A."/>
            <person name="Ikeda H."/>
            <person name="Ishikawa J."/>
            <person name="Kitani S."/>
            <person name="Watanabe Y."/>
            <person name="Nakamura S."/>
            <person name="Katano Y."/>
            <person name="Kishi E."/>
            <person name="Sasagawa M."/>
            <person name="Ankai A."/>
            <person name="Fukui S."/>
            <person name="Hashimoto Y."/>
            <person name="Kamata S."/>
            <person name="Otoguro M."/>
            <person name="Tanikawa S."/>
            <person name="Nihira T."/>
            <person name="Horinouchi S."/>
            <person name="Ohnishi Y."/>
            <person name="Hayakawa M."/>
            <person name="Kuzuyama T."/>
            <person name="Arisawa A."/>
            <person name="Nomoto F."/>
            <person name="Miura H."/>
            <person name="Takahashi Y."/>
            <person name="Fujita N."/>
        </authorList>
    </citation>
    <scope>NUCLEOTIDE SEQUENCE [LARGE SCALE GENOMIC DNA]</scope>
    <source>
        <strain evidence="3">ATCC 33774 / DSM 43861 / JCM 3304 / KCC A-0304 / NBRC 14216 / KM-6054</strain>
    </source>
</reference>
<dbReference type="AlphaFoldDB" id="E4N0F0"/>
<name>E4N0F0_KITSK</name>
<organism evidence="2 3">
    <name type="scientific">Kitasatospora setae (strain ATCC 33774 / DSM 43861 / JCM 3304 / KCC A-0304 / NBRC 14216 / KM-6054)</name>
    <name type="common">Streptomyces setae</name>
    <dbReference type="NCBI Taxonomy" id="452652"/>
    <lineage>
        <taxon>Bacteria</taxon>
        <taxon>Bacillati</taxon>
        <taxon>Actinomycetota</taxon>
        <taxon>Actinomycetes</taxon>
        <taxon>Kitasatosporales</taxon>
        <taxon>Streptomycetaceae</taxon>
        <taxon>Kitasatospora</taxon>
    </lineage>
</organism>
<proteinExistence type="predicted"/>
<feature type="region of interest" description="Disordered" evidence="1">
    <location>
        <begin position="1"/>
        <end position="38"/>
    </location>
</feature>
<evidence type="ECO:0000313" key="2">
    <source>
        <dbReference type="EMBL" id="BAJ31634.1"/>
    </source>
</evidence>
<dbReference type="eggNOG" id="ENOG50320YK">
    <property type="taxonomic scope" value="Bacteria"/>
</dbReference>
<accession>E4N0F0</accession>
<protein>
    <submittedName>
        <fullName evidence="2">Uncharacterized protein</fullName>
    </submittedName>
</protein>
<keyword evidence="3" id="KW-1185">Reference proteome</keyword>
<dbReference type="EMBL" id="AP010968">
    <property type="protein sequence ID" value="BAJ31634.1"/>
    <property type="molecule type" value="Genomic_DNA"/>
</dbReference>